<name>A0AAW3ZJV2_9GAMM</name>
<keyword evidence="2" id="KW-0732">Signal</keyword>
<evidence type="ECO:0000256" key="2">
    <source>
        <dbReference type="SAM" id="SignalP"/>
    </source>
</evidence>
<feature type="region of interest" description="Disordered" evidence="1">
    <location>
        <begin position="203"/>
        <end position="229"/>
    </location>
</feature>
<evidence type="ECO:0000313" key="3">
    <source>
        <dbReference type="EMBL" id="MBD8525447.1"/>
    </source>
</evidence>
<keyword evidence="4" id="KW-1185">Reference proteome</keyword>
<dbReference type="RefSeq" id="WP_192028794.1">
    <property type="nucleotide sequence ID" value="NZ_JACYTR010000009.1"/>
</dbReference>
<sequence length="243" mass="26285">MPFRHHRFPLLAAAVLAAGSTWANEHLLLIDAEVTVAADGTVSEARLSGPQLPQAIATAALDNIHNLHFKPIEVNGAAATVTSQLRFHTCLRASEQAAALQFAMQLKAIGPQRIDRAPPPITPALLHGAERTELNIKFAVNPDGSASFHGLDMDPARLGRRDRAAVEKQYRRWIESARYTPERVNGLPVATHMEWPITVTVSRSLSPPEPESVQTACDLAEPADSAPRVAGEQARLRLLSEAG</sequence>
<evidence type="ECO:0000313" key="4">
    <source>
        <dbReference type="Proteomes" id="UP000613768"/>
    </source>
</evidence>
<dbReference type="Proteomes" id="UP000613768">
    <property type="component" value="Unassembled WGS sequence"/>
</dbReference>
<dbReference type="EMBL" id="JACYTR010000009">
    <property type="protein sequence ID" value="MBD8525447.1"/>
    <property type="molecule type" value="Genomic_DNA"/>
</dbReference>
<organism evidence="3 4">
    <name type="scientific">Pseudomarimonas arenosa</name>
    <dbReference type="NCBI Taxonomy" id="2774145"/>
    <lineage>
        <taxon>Bacteria</taxon>
        <taxon>Pseudomonadati</taxon>
        <taxon>Pseudomonadota</taxon>
        <taxon>Gammaproteobacteria</taxon>
        <taxon>Lysobacterales</taxon>
        <taxon>Lysobacteraceae</taxon>
        <taxon>Pseudomarimonas</taxon>
    </lineage>
</organism>
<feature type="signal peptide" evidence="2">
    <location>
        <begin position="1"/>
        <end position="23"/>
    </location>
</feature>
<proteinExistence type="predicted"/>
<accession>A0AAW3ZJV2</accession>
<reference evidence="3 4" key="1">
    <citation type="submission" date="2020-09" db="EMBL/GenBank/DDBJ databases">
        <title>Pseudoxanthomonas sp. CAU 1598 isolated from sand of Yaerae Beach.</title>
        <authorList>
            <person name="Kim W."/>
        </authorList>
    </citation>
    <scope>NUCLEOTIDE SEQUENCE [LARGE SCALE GENOMIC DNA]</scope>
    <source>
        <strain evidence="3 4">CAU 1598</strain>
    </source>
</reference>
<gene>
    <name evidence="3" type="ORF">IFO71_06795</name>
</gene>
<feature type="chain" id="PRO_5043565596" description="TonB C-terminal domain-containing protein" evidence="2">
    <location>
        <begin position="24"/>
        <end position="243"/>
    </location>
</feature>
<evidence type="ECO:0008006" key="5">
    <source>
        <dbReference type="Google" id="ProtNLM"/>
    </source>
</evidence>
<evidence type="ECO:0000256" key="1">
    <source>
        <dbReference type="SAM" id="MobiDB-lite"/>
    </source>
</evidence>
<dbReference type="AlphaFoldDB" id="A0AAW3ZJV2"/>
<comment type="caution">
    <text evidence="3">The sequence shown here is derived from an EMBL/GenBank/DDBJ whole genome shotgun (WGS) entry which is preliminary data.</text>
</comment>
<protein>
    <recommendedName>
        <fullName evidence="5">TonB C-terminal domain-containing protein</fullName>
    </recommendedName>
</protein>